<dbReference type="InterPro" id="IPR005064">
    <property type="entry name" value="BUG"/>
</dbReference>
<dbReference type="InterPro" id="IPR042100">
    <property type="entry name" value="Bug_dom1"/>
</dbReference>
<evidence type="ECO:0000256" key="1">
    <source>
        <dbReference type="ARBA" id="ARBA00006987"/>
    </source>
</evidence>
<reference evidence="3 4" key="1">
    <citation type="submission" date="2016-10" db="EMBL/GenBank/DDBJ databases">
        <title>Complete genome sequences of three Cupriavidus strains isolated from various Malaysian environments.</title>
        <authorList>
            <person name="Abdullah A.A.-A."/>
            <person name="Shafie N.A.H."/>
            <person name="Lau N.S."/>
        </authorList>
    </citation>
    <scope>NUCLEOTIDE SEQUENCE [LARGE SCALE GENOMIC DNA]</scope>
    <source>
        <strain evidence="3 4">USMAA1020</strain>
    </source>
</reference>
<dbReference type="Gene3D" id="3.40.190.150">
    <property type="entry name" value="Bordetella uptake gene, domain 1"/>
    <property type="match status" value="1"/>
</dbReference>
<feature type="chain" id="PRO_5047040864" description="Tripartite tricarboxylate transporter substrate binding protein" evidence="2">
    <location>
        <begin position="29"/>
        <end position="328"/>
    </location>
</feature>
<evidence type="ECO:0000313" key="3">
    <source>
        <dbReference type="EMBL" id="AOZ09399.1"/>
    </source>
</evidence>
<protein>
    <recommendedName>
        <fullName evidence="5">Tripartite tricarboxylate transporter substrate binding protein</fullName>
    </recommendedName>
</protein>
<keyword evidence="4" id="KW-1185">Reference proteome</keyword>
<keyword evidence="2" id="KW-0732">Signal</keyword>
<organism evidence="3 4">
    <name type="scientific">Cupriavidus malaysiensis</name>
    <dbReference type="NCBI Taxonomy" id="367825"/>
    <lineage>
        <taxon>Bacteria</taxon>
        <taxon>Pseudomonadati</taxon>
        <taxon>Pseudomonadota</taxon>
        <taxon>Betaproteobacteria</taxon>
        <taxon>Burkholderiales</taxon>
        <taxon>Burkholderiaceae</taxon>
        <taxon>Cupriavidus</taxon>
    </lineage>
</organism>
<evidence type="ECO:0008006" key="5">
    <source>
        <dbReference type="Google" id="ProtNLM"/>
    </source>
</evidence>
<feature type="signal peptide" evidence="2">
    <location>
        <begin position="1"/>
        <end position="28"/>
    </location>
</feature>
<dbReference type="Pfam" id="PF03401">
    <property type="entry name" value="TctC"/>
    <property type="match status" value="1"/>
</dbReference>
<dbReference type="PANTHER" id="PTHR42928:SF5">
    <property type="entry name" value="BLR1237 PROTEIN"/>
    <property type="match status" value="1"/>
</dbReference>
<comment type="similarity">
    <text evidence="1">Belongs to the UPF0065 (bug) family.</text>
</comment>
<accession>A0ABM6FCB6</accession>
<dbReference type="PANTHER" id="PTHR42928">
    <property type="entry name" value="TRICARBOXYLATE-BINDING PROTEIN"/>
    <property type="match status" value="1"/>
</dbReference>
<evidence type="ECO:0000256" key="2">
    <source>
        <dbReference type="SAM" id="SignalP"/>
    </source>
</evidence>
<dbReference type="CDD" id="cd13578">
    <property type="entry name" value="PBP2_Bug27"/>
    <property type="match status" value="1"/>
</dbReference>
<dbReference type="Gene3D" id="3.40.190.10">
    <property type="entry name" value="Periplasmic binding protein-like II"/>
    <property type="match status" value="1"/>
</dbReference>
<proteinExistence type="inferred from homology"/>
<dbReference type="EMBL" id="CP017755">
    <property type="protein sequence ID" value="AOZ09399.1"/>
    <property type="molecule type" value="Genomic_DNA"/>
</dbReference>
<sequence length="328" mass="34147">MIVSTRILRKLALAALATTTFLAGAVHAAYPDRPIKLVVPFTPGGVTDVIGRSIAQRLSVALGQPVVVENKPGASGIIATDLVAKSAPDGYTLLLAAIGQGAVNNHLYRKLPYDPKADLAPVMLVAEGHNVLVVNGAGSPYKSVADLVAAGKQAPGKLTYGSFGNGSSSHLSAATFAASTHTEFTHIPYKGSAPAMADLLAGHTAFMFDSLNTALPQIRAGKLRALAVTGPKRSPLLPDVPTMAEAGVPGYNITAWFGIHVQGKTPAAIVQRLNKELVAIAHAPDLRQRFAEQGVDLVSGSPADYAAFLDAENRKWAAIVKQANVTLD</sequence>
<name>A0ABM6FCB6_9BURK</name>
<evidence type="ECO:0000313" key="4">
    <source>
        <dbReference type="Proteomes" id="UP000177515"/>
    </source>
</evidence>
<dbReference type="SUPFAM" id="SSF53850">
    <property type="entry name" value="Periplasmic binding protein-like II"/>
    <property type="match status" value="1"/>
</dbReference>
<gene>
    <name evidence="3" type="ORF">BKK80_26850</name>
</gene>
<dbReference type="Proteomes" id="UP000177515">
    <property type="component" value="Chromosome 2"/>
</dbReference>
<dbReference type="PIRSF" id="PIRSF017082">
    <property type="entry name" value="YflP"/>
    <property type="match status" value="1"/>
</dbReference>